<dbReference type="SUPFAM" id="SSF56059">
    <property type="entry name" value="Glutathione synthetase ATP-binding domain-like"/>
    <property type="match status" value="1"/>
</dbReference>
<dbReference type="InterPro" id="IPR026838">
    <property type="entry name" value="YheC/D"/>
</dbReference>
<dbReference type="Gene3D" id="3.30.470.20">
    <property type="entry name" value="ATP-grasp fold, B domain"/>
    <property type="match status" value="1"/>
</dbReference>
<accession>A0A161IZE4</accession>
<gene>
    <name evidence="1" type="ORF">A361_06830</name>
</gene>
<reference evidence="1 2" key="1">
    <citation type="submission" date="2016-04" db="EMBL/GenBank/DDBJ databases">
        <title>Complete genome sequence of Bacillus oceanisediminis strain 2691.</title>
        <authorList>
            <person name="Jeong H."/>
            <person name="Kim H.J."/>
            <person name="Lee D.-W."/>
        </authorList>
    </citation>
    <scope>NUCLEOTIDE SEQUENCE [LARGE SCALE GENOMIC DNA]</scope>
    <source>
        <strain evidence="1 2">2691</strain>
    </source>
</reference>
<dbReference type="RefSeq" id="WP_009331456.1">
    <property type="nucleotide sequence ID" value="NZ_CP015506.1"/>
</dbReference>
<dbReference type="KEGG" id="bon:A361_06830"/>
<name>A0A161IZE4_9BACI</name>
<evidence type="ECO:0000313" key="1">
    <source>
        <dbReference type="EMBL" id="AND38835.1"/>
    </source>
</evidence>
<proteinExistence type="predicted"/>
<dbReference type="STRING" id="1196031.A361_06830"/>
<dbReference type="EMBL" id="CP015506">
    <property type="protein sequence ID" value="AND38835.1"/>
    <property type="molecule type" value="Genomic_DNA"/>
</dbReference>
<sequence length="471" mass="54028">MSVSLLPITIVPVKMFQENQFRIKISHSLVHYWNIDLQMPHLLQIGKHTFQITIEGANITKDELGFSEPLLQECCLPIEDLHFVASYSRKDLTITAGPIIGLMTDFNDNGEEPDFRSIHSFCEELHEVVSNMGGFFYVFHFRDFIAGSLHGYCLQDRKWIKSPVPLPSVIYNRIHSRILEASTSFQSFKNSLIKFNIPVFNDRFLSKQEVHDLLFSEDHMQPYLPDTAIANEQTIKDMLARHRLLFLKPVHGSQGRNIIRLSLNGEEIMTELSTGNGRENTITFKNYTRFVQWFQQYQRKSIFLAQQAIPLQTFKNRQLDFRVLCHKNFQDIWKATSAVARISAEQQFVSNIARGGEIMKPLRIFSLLSDQKTAVQQLALLKELAVETATIISQKCEGLVGELGIDIGLDTNGKLWIIEVNSKPSKNFEDKEKRVRPSAKALIEYATALSFIQKGGLQHAFIRNHDIEQTE</sequence>
<evidence type="ECO:0000313" key="2">
    <source>
        <dbReference type="Proteomes" id="UP000077856"/>
    </source>
</evidence>
<dbReference type="AlphaFoldDB" id="A0A161IZE4"/>
<dbReference type="Proteomes" id="UP000077856">
    <property type="component" value="Chromosome"/>
</dbReference>
<dbReference type="Pfam" id="PF14398">
    <property type="entry name" value="ATPgrasp_YheCD"/>
    <property type="match status" value="1"/>
</dbReference>
<evidence type="ECO:0008006" key="3">
    <source>
        <dbReference type="Google" id="ProtNLM"/>
    </source>
</evidence>
<protein>
    <recommendedName>
        <fullName evidence="3">ATP-grasp domain-containing protein</fullName>
    </recommendedName>
</protein>
<organism evidence="1 2">
    <name type="scientific">Cytobacillus oceanisediminis 2691</name>
    <dbReference type="NCBI Taxonomy" id="1196031"/>
    <lineage>
        <taxon>Bacteria</taxon>
        <taxon>Bacillati</taxon>
        <taxon>Bacillota</taxon>
        <taxon>Bacilli</taxon>
        <taxon>Bacillales</taxon>
        <taxon>Bacillaceae</taxon>
        <taxon>Cytobacillus</taxon>
    </lineage>
</organism>
<dbReference type="eggNOG" id="COG0189">
    <property type="taxonomic scope" value="Bacteria"/>
</dbReference>